<dbReference type="Proteomes" id="UP000017052">
    <property type="component" value="Unassembled WGS sequence"/>
</dbReference>
<protein>
    <submittedName>
        <fullName evidence="3">Rho termination factor, N-terminal domain protein</fullName>
    </submittedName>
</protein>
<dbReference type="SMART" id="SM00959">
    <property type="entry name" value="Rho_N"/>
    <property type="match status" value="1"/>
</dbReference>
<feature type="region of interest" description="Disordered" evidence="1">
    <location>
        <begin position="56"/>
        <end position="80"/>
    </location>
</feature>
<keyword evidence="4" id="KW-1185">Reference proteome</keyword>
<dbReference type="Pfam" id="PF07498">
    <property type="entry name" value="Rho_N"/>
    <property type="match status" value="1"/>
</dbReference>
<dbReference type="SUPFAM" id="SSF68912">
    <property type="entry name" value="Rho N-terminal domain-like"/>
    <property type="match status" value="1"/>
</dbReference>
<comment type="caution">
    <text evidence="3">The sequence shown here is derived from an EMBL/GenBank/DDBJ whole genome shotgun (WGS) entry which is preliminary data.</text>
</comment>
<organism evidence="3 4">
    <name type="scientific">Propionibacterium acidifaciens F0233</name>
    <dbReference type="NCBI Taxonomy" id="553198"/>
    <lineage>
        <taxon>Bacteria</taxon>
        <taxon>Bacillati</taxon>
        <taxon>Actinomycetota</taxon>
        <taxon>Actinomycetes</taxon>
        <taxon>Propionibacteriales</taxon>
        <taxon>Propionibacteriaceae</taxon>
        <taxon>Propionibacterium</taxon>
    </lineage>
</organism>
<accession>U2RZB4</accession>
<reference evidence="3" key="1">
    <citation type="submission" date="2013-08" db="EMBL/GenBank/DDBJ databases">
        <authorList>
            <person name="Durkin A.S."/>
            <person name="Haft D.R."/>
            <person name="McCorrison J."/>
            <person name="Torralba M."/>
            <person name="Gillis M."/>
            <person name="Haft D.H."/>
            <person name="Methe B."/>
            <person name="Sutton G."/>
            <person name="Nelson K.E."/>
        </authorList>
    </citation>
    <scope>NUCLEOTIDE SEQUENCE [LARGE SCALE GENOMIC DNA]</scope>
    <source>
        <strain evidence="3">F0233</strain>
    </source>
</reference>
<dbReference type="InterPro" id="IPR011112">
    <property type="entry name" value="Rho-like_N"/>
</dbReference>
<dbReference type="EMBL" id="ACVN02000169">
    <property type="protein sequence ID" value="ERK55932.1"/>
    <property type="molecule type" value="Genomic_DNA"/>
</dbReference>
<feature type="domain" description="Rho termination factor-like N-terminal" evidence="2">
    <location>
        <begin position="19"/>
        <end position="61"/>
    </location>
</feature>
<evidence type="ECO:0000313" key="4">
    <source>
        <dbReference type="Proteomes" id="UP000017052"/>
    </source>
</evidence>
<proteinExistence type="predicted"/>
<sequence>MTESQAALAIAGEGSTTAALSAMRLPELKAVAAKLGIRGAGSMRKSALVEAINAQRPGAGAERGDAGSAAEGHGAEGRTG</sequence>
<dbReference type="AlphaFoldDB" id="U2RZB4"/>
<evidence type="ECO:0000313" key="3">
    <source>
        <dbReference type="EMBL" id="ERK55932.1"/>
    </source>
</evidence>
<feature type="non-terminal residue" evidence="3">
    <location>
        <position position="80"/>
    </location>
</feature>
<dbReference type="InterPro" id="IPR036269">
    <property type="entry name" value="Rho_N_sf"/>
</dbReference>
<evidence type="ECO:0000256" key="1">
    <source>
        <dbReference type="SAM" id="MobiDB-lite"/>
    </source>
</evidence>
<dbReference type="GO" id="GO:0006353">
    <property type="term" value="P:DNA-templated transcription termination"/>
    <property type="evidence" value="ECO:0007669"/>
    <property type="project" value="InterPro"/>
</dbReference>
<dbReference type="RefSeq" id="WP_021797481.1">
    <property type="nucleotide sequence ID" value="NZ_ACVN02000169.1"/>
</dbReference>
<gene>
    <name evidence="3" type="ORF">HMPREF0682_1486</name>
</gene>
<evidence type="ECO:0000259" key="2">
    <source>
        <dbReference type="SMART" id="SM00959"/>
    </source>
</evidence>
<name>U2RZB4_9ACTN</name>